<feature type="chain" id="PRO_5013716464" description="Yeast cell wall synthesis Kre9/Knh1-like N-terminal domain-containing protein" evidence="3">
    <location>
        <begin position="24"/>
        <end position="285"/>
    </location>
</feature>
<dbReference type="Pfam" id="PF10342">
    <property type="entry name" value="Kre9_KNH"/>
    <property type="match status" value="1"/>
</dbReference>
<organism evidence="5 6">
    <name type="scientific">Ramularia collo-cygni</name>
    <dbReference type="NCBI Taxonomy" id="112498"/>
    <lineage>
        <taxon>Eukaryota</taxon>
        <taxon>Fungi</taxon>
        <taxon>Dikarya</taxon>
        <taxon>Ascomycota</taxon>
        <taxon>Pezizomycotina</taxon>
        <taxon>Dothideomycetes</taxon>
        <taxon>Dothideomycetidae</taxon>
        <taxon>Mycosphaerellales</taxon>
        <taxon>Mycosphaerellaceae</taxon>
        <taxon>Ramularia</taxon>
    </lineage>
</organism>
<dbReference type="AlphaFoldDB" id="A0A2D3UZU2"/>
<sequence>MSDFSLFSLFTAGLACMVPFAAAYTQPVGAEPKGNPISQPGLNSLVPAGEGFTITWKPTTEGPVTLILLKGPATNLKLESVIVEGTENDGSYTWTPSTSLEPTADATGYGIQLIVDSGAEKGQYQYTTQFGISNPEYKESSSSSSSSSSAAPSSSAASAPSYGHSSAASAPSYGHASSTSEALKTATASGEPSFYTAPSVMYPTASANQTVMPTGGHAKPTGWTTKNSTVVAPTGYLPSTTLKTTGGASASAPTESVPVSTGAASTMTTSFFGLALAAGVAVLAY</sequence>
<evidence type="ECO:0000256" key="3">
    <source>
        <dbReference type="SAM" id="SignalP"/>
    </source>
</evidence>
<evidence type="ECO:0000256" key="2">
    <source>
        <dbReference type="SAM" id="MobiDB-lite"/>
    </source>
</evidence>
<dbReference type="STRING" id="112498.A0A2D3UZU2"/>
<dbReference type="EMBL" id="FJUY01000013">
    <property type="protein sequence ID" value="CZT22451.1"/>
    <property type="molecule type" value="Genomic_DNA"/>
</dbReference>
<accession>A0A2D3UZU2</accession>
<evidence type="ECO:0000259" key="4">
    <source>
        <dbReference type="Pfam" id="PF10342"/>
    </source>
</evidence>
<evidence type="ECO:0000313" key="6">
    <source>
        <dbReference type="Proteomes" id="UP000225277"/>
    </source>
</evidence>
<dbReference type="RefSeq" id="XP_023629340.1">
    <property type="nucleotide sequence ID" value="XM_023773572.1"/>
</dbReference>
<keyword evidence="6" id="KW-1185">Reference proteome</keyword>
<gene>
    <name evidence="5" type="ORF">RCC_08321</name>
</gene>
<feature type="signal peptide" evidence="3">
    <location>
        <begin position="1"/>
        <end position="23"/>
    </location>
</feature>
<proteinExistence type="predicted"/>
<reference evidence="5 6" key="1">
    <citation type="submission" date="2016-03" db="EMBL/GenBank/DDBJ databases">
        <authorList>
            <person name="Ploux O."/>
        </authorList>
    </citation>
    <scope>NUCLEOTIDE SEQUENCE [LARGE SCALE GENOMIC DNA]</scope>
    <source>
        <strain evidence="5 6">URUG2</strain>
    </source>
</reference>
<dbReference type="GeneID" id="35603419"/>
<dbReference type="PANTHER" id="PTHR40633:SF1">
    <property type="entry name" value="GPI ANCHORED SERINE-THREONINE RICH PROTEIN (AFU_ORTHOLOGUE AFUA_1G03630)"/>
    <property type="match status" value="1"/>
</dbReference>
<protein>
    <recommendedName>
        <fullName evidence="4">Yeast cell wall synthesis Kre9/Knh1-like N-terminal domain-containing protein</fullName>
    </recommendedName>
</protein>
<dbReference type="InterPro" id="IPR018466">
    <property type="entry name" value="Kre9/Knh1-like_N"/>
</dbReference>
<dbReference type="PANTHER" id="PTHR40633">
    <property type="entry name" value="MATRIX PROTEIN, PUTATIVE (AFU_ORTHOLOGUE AFUA_8G05410)-RELATED"/>
    <property type="match status" value="1"/>
</dbReference>
<dbReference type="Proteomes" id="UP000225277">
    <property type="component" value="Unassembled WGS sequence"/>
</dbReference>
<feature type="region of interest" description="Disordered" evidence="2">
    <location>
        <begin position="135"/>
        <end position="176"/>
    </location>
</feature>
<keyword evidence="1 3" id="KW-0732">Signal</keyword>
<name>A0A2D3UZU2_9PEZI</name>
<dbReference type="InterPro" id="IPR052982">
    <property type="entry name" value="SRP1/TIP1-like"/>
</dbReference>
<evidence type="ECO:0000256" key="1">
    <source>
        <dbReference type="ARBA" id="ARBA00022729"/>
    </source>
</evidence>
<feature type="compositionally biased region" description="Low complexity" evidence="2">
    <location>
        <begin position="140"/>
        <end position="176"/>
    </location>
</feature>
<dbReference type="OrthoDB" id="4094614at2759"/>
<feature type="domain" description="Yeast cell wall synthesis Kre9/Knh1-like N-terminal" evidence="4">
    <location>
        <begin position="39"/>
        <end position="132"/>
    </location>
</feature>
<evidence type="ECO:0000313" key="5">
    <source>
        <dbReference type="EMBL" id="CZT22451.1"/>
    </source>
</evidence>